<evidence type="ECO:0000256" key="1">
    <source>
        <dbReference type="ARBA" id="ARBA00004167"/>
    </source>
</evidence>
<evidence type="ECO:0000256" key="5">
    <source>
        <dbReference type="ARBA" id="ARBA00022729"/>
    </source>
</evidence>
<dbReference type="GeneTree" id="ENSGT00940000163299"/>
<feature type="disulfide bond" evidence="11">
    <location>
        <begin position="232"/>
        <end position="242"/>
    </location>
</feature>
<dbReference type="SUPFAM" id="SSF56487">
    <property type="entry name" value="SRCR-like"/>
    <property type="match status" value="9"/>
</dbReference>
<feature type="disulfide bond" evidence="11">
    <location>
        <begin position="130"/>
        <end position="140"/>
    </location>
</feature>
<dbReference type="FunFam" id="3.10.250.10:FF:000013">
    <property type="entry name" value="CD163 molecule like 1"/>
    <property type="match status" value="6"/>
</dbReference>
<feature type="domain" description="SRCR" evidence="13">
    <location>
        <begin position="62"/>
        <end position="161"/>
    </location>
</feature>
<feature type="domain" description="SRCR" evidence="13">
    <location>
        <begin position="164"/>
        <end position="263"/>
    </location>
</feature>
<dbReference type="SMART" id="SM00202">
    <property type="entry name" value="SR"/>
    <property type="match status" value="9"/>
</dbReference>
<feature type="domain" description="SRCR" evidence="13">
    <location>
        <begin position="472"/>
        <end position="571"/>
    </location>
</feature>
<dbReference type="GO" id="GO:0005886">
    <property type="term" value="C:plasma membrane"/>
    <property type="evidence" value="ECO:0000318"/>
    <property type="project" value="GO_Central"/>
</dbReference>
<keyword evidence="9 11" id="KW-1015">Disulfide bond</keyword>
<feature type="domain" description="SRCR" evidence="13">
    <location>
        <begin position="268"/>
        <end position="363"/>
    </location>
</feature>
<dbReference type="Gene3D" id="3.10.250.10">
    <property type="entry name" value="SRCR-like domain"/>
    <property type="match status" value="9"/>
</dbReference>
<dbReference type="FunFam" id="3.10.250.10:FF:000016">
    <property type="entry name" value="Scavenger receptor cysteine-rich protein type 12"/>
    <property type="match status" value="1"/>
</dbReference>
<evidence type="ECO:0000313" key="14">
    <source>
        <dbReference type="Ensembl" id="ENSORLP00000037463.1"/>
    </source>
</evidence>
<dbReference type="AlphaFoldDB" id="A0A3B3I052"/>
<accession>A0A3B3I052</accession>
<evidence type="ECO:0000256" key="7">
    <source>
        <dbReference type="ARBA" id="ARBA00022989"/>
    </source>
</evidence>
<evidence type="ECO:0000256" key="9">
    <source>
        <dbReference type="ARBA" id="ARBA00023157"/>
    </source>
</evidence>
<evidence type="ECO:0000259" key="13">
    <source>
        <dbReference type="PROSITE" id="PS50287"/>
    </source>
</evidence>
<evidence type="ECO:0000256" key="12">
    <source>
        <dbReference type="SAM" id="Phobius"/>
    </source>
</evidence>
<evidence type="ECO:0000256" key="3">
    <source>
        <dbReference type="ARBA" id="ARBA00022525"/>
    </source>
</evidence>
<feature type="domain" description="SRCR" evidence="13">
    <location>
        <begin position="684"/>
        <end position="777"/>
    </location>
</feature>
<evidence type="ECO:0000256" key="2">
    <source>
        <dbReference type="ARBA" id="ARBA00004613"/>
    </source>
</evidence>
<dbReference type="Proteomes" id="UP000001038">
    <property type="component" value="Chromosome 13"/>
</dbReference>
<dbReference type="InParanoid" id="A0A3B3I052"/>
<keyword evidence="10" id="KW-0325">Glycoprotein</keyword>
<reference evidence="14" key="3">
    <citation type="submission" date="2025-09" db="UniProtKB">
        <authorList>
            <consortium name="Ensembl"/>
        </authorList>
    </citation>
    <scope>IDENTIFICATION</scope>
    <source>
        <strain evidence="14">Hd-rR</strain>
    </source>
</reference>
<feature type="disulfide bond" evidence="11">
    <location>
        <begin position="848"/>
        <end position="858"/>
    </location>
</feature>
<comment type="subcellular location">
    <subcellularLocation>
        <location evidence="1">Membrane</location>
        <topology evidence="1">Single-pass membrane protein</topology>
    </subcellularLocation>
    <subcellularLocation>
        <location evidence="2">Secreted</location>
    </subcellularLocation>
</comment>
<dbReference type="Ensembl" id="ENSORLT00000030384.1">
    <property type="protein sequence ID" value="ENSORLP00000037463.1"/>
    <property type="gene ID" value="ENSORLG00000026754.1"/>
</dbReference>
<keyword evidence="8 12" id="KW-0472">Membrane</keyword>
<proteinExistence type="predicted"/>
<feature type="transmembrane region" description="Helical" evidence="12">
    <location>
        <begin position="985"/>
        <end position="1008"/>
    </location>
</feature>
<feature type="domain" description="SRCR" evidence="13">
    <location>
        <begin position="870"/>
        <end position="969"/>
    </location>
</feature>
<name>A0A3B3I052_ORYLA</name>
<evidence type="ECO:0000256" key="8">
    <source>
        <dbReference type="ARBA" id="ARBA00023136"/>
    </source>
</evidence>
<dbReference type="InterPro" id="IPR001190">
    <property type="entry name" value="SRCR"/>
</dbReference>
<dbReference type="PRINTS" id="PR00258">
    <property type="entry name" value="SPERACTRCPTR"/>
</dbReference>
<feature type="domain" description="SRCR" evidence="13">
    <location>
        <begin position="366"/>
        <end position="465"/>
    </location>
</feature>
<dbReference type="PROSITE" id="PS50287">
    <property type="entry name" value="SRCR_2"/>
    <property type="match status" value="9"/>
</dbReference>
<evidence type="ECO:0000256" key="11">
    <source>
        <dbReference type="PROSITE-ProRule" id="PRU00196"/>
    </source>
</evidence>
<feature type="disulfide bond" evidence="11">
    <location>
        <begin position="746"/>
        <end position="756"/>
    </location>
</feature>
<organism evidence="14 15">
    <name type="scientific">Oryzias latipes</name>
    <name type="common">Japanese rice fish</name>
    <name type="synonym">Japanese killifish</name>
    <dbReference type="NCBI Taxonomy" id="8090"/>
    <lineage>
        <taxon>Eukaryota</taxon>
        <taxon>Metazoa</taxon>
        <taxon>Chordata</taxon>
        <taxon>Craniata</taxon>
        <taxon>Vertebrata</taxon>
        <taxon>Euteleostomi</taxon>
        <taxon>Actinopterygii</taxon>
        <taxon>Neopterygii</taxon>
        <taxon>Teleostei</taxon>
        <taxon>Neoteleostei</taxon>
        <taxon>Acanthomorphata</taxon>
        <taxon>Ovalentaria</taxon>
        <taxon>Atherinomorphae</taxon>
        <taxon>Beloniformes</taxon>
        <taxon>Adrianichthyidae</taxon>
        <taxon>Oryziinae</taxon>
        <taxon>Oryzias</taxon>
    </lineage>
</organism>
<feature type="domain" description="SRCR" evidence="13">
    <location>
        <begin position="574"/>
        <end position="683"/>
    </location>
</feature>
<feature type="domain" description="SRCR" evidence="13">
    <location>
        <begin position="780"/>
        <end position="858"/>
    </location>
</feature>
<feature type="disulfide bond" evidence="11">
    <location>
        <begin position="434"/>
        <end position="444"/>
    </location>
</feature>
<dbReference type="InterPro" id="IPR036772">
    <property type="entry name" value="SRCR-like_dom_sf"/>
</dbReference>
<evidence type="ECO:0000256" key="10">
    <source>
        <dbReference type="ARBA" id="ARBA00023180"/>
    </source>
</evidence>
<dbReference type="PANTHER" id="PTHR48071">
    <property type="entry name" value="SRCR DOMAIN-CONTAINING PROTEIN"/>
    <property type="match status" value="1"/>
</dbReference>
<dbReference type="Pfam" id="PF00530">
    <property type="entry name" value="SRCR"/>
    <property type="match status" value="8"/>
</dbReference>
<keyword evidence="4 12" id="KW-0812">Transmembrane</keyword>
<dbReference type="PANTHER" id="PTHR48071:SF15">
    <property type="entry name" value="SRCR DOMAIN-CONTAINING PROTEIN"/>
    <property type="match status" value="1"/>
</dbReference>
<feature type="disulfide bond" evidence="11">
    <location>
        <begin position="540"/>
        <end position="550"/>
    </location>
</feature>
<keyword evidence="3" id="KW-0964">Secreted</keyword>
<keyword evidence="6" id="KW-0677">Repeat</keyword>
<keyword evidence="5" id="KW-0732">Signal</keyword>
<evidence type="ECO:0000256" key="4">
    <source>
        <dbReference type="ARBA" id="ARBA00022692"/>
    </source>
</evidence>
<comment type="caution">
    <text evidence="11">Lacks conserved residue(s) required for the propagation of feature annotation.</text>
</comment>
<keyword evidence="7 12" id="KW-1133">Transmembrane helix</keyword>
<evidence type="ECO:0000313" key="15">
    <source>
        <dbReference type="Proteomes" id="UP000001038"/>
    </source>
</evidence>
<feature type="disulfide bond" evidence="11">
    <location>
        <begin position="642"/>
        <end position="652"/>
    </location>
</feature>
<evidence type="ECO:0000256" key="6">
    <source>
        <dbReference type="ARBA" id="ARBA00022737"/>
    </source>
</evidence>
<protein>
    <recommendedName>
        <fullName evidence="13">SRCR domain-containing protein</fullName>
    </recommendedName>
</protein>
<reference evidence="14 15" key="1">
    <citation type="journal article" date="2007" name="Nature">
        <title>The medaka draft genome and insights into vertebrate genome evolution.</title>
        <authorList>
            <person name="Kasahara M."/>
            <person name="Naruse K."/>
            <person name="Sasaki S."/>
            <person name="Nakatani Y."/>
            <person name="Qu W."/>
            <person name="Ahsan B."/>
            <person name="Yamada T."/>
            <person name="Nagayasu Y."/>
            <person name="Doi K."/>
            <person name="Kasai Y."/>
            <person name="Jindo T."/>
            <person name="Kobayashi D."/>
            <person name="Shimada A."/>
            <person name="Toyoda A."/>
            <person name="Kuroki Y."/>
            <person name="Fujiyama A."/>
            <person name="Sasaki T."/>
            <person name="Shimizu A."/>
            <person name="Asakawa S."/>
            <person name="Shimizu N."/>
            <person name="Hashimoto S."/>
            <person name="Yang J."/>
            <person name="Lee Y."/>
            <person name="Matsushima K."/>
            <person name="Sugano S."/>
            <person name="Sakaizumi M."/>
            <person name="Narita T."/>
            <person name="Ohishi K."/>
            <person name="Haga S."/>
            <person name="Ohta F."/>
            <person name="Nomoto H."/>
            <person name="Nogata K."/>
            <person name="Morishita T."/>
            <person name="Endo T."/>
            <person name="Shin-I T."/>
            <person name="Takeda H."/>
            <person name="Morishita S."/>
            <person name="Kohara Y."/>
        </authorList>
    </citation>
    <scope>NUCLEOTIDE SEQUENCE [LARGE SCALE GENOMIC DNA]</scope>
    <source>
        <strain evidence="14 15">Hd-rR</strain>
    </source>
</reference>
<sequence>MRFSPSSSDSCRFQCGHVTCCRKLTNLLHAPSLVSPQDCGLNTQQVVLKSHCFITVSVLNSVRLENGSSRCSGRLEVKSNNSWSSVCEDDFDLLDAEVVCGELGCGAPSVLQGALYGEAEAPILSREFLCEGHESVLLDCGSSWRKTKACPPDKAVGLTCSDSVRLENGSSRCSGRLEVKSNNSWSSVCEDDFDLLDAEVVCRELGCGAPSVLQGALYGEAEAPTLRREFLCEGHESVLLDCGSSWRKTKACPPDKAVGLTCSDPVTMRLMGSSRCSGELQVKIGGEWRAVDAERFLRTETTSASVCKNLKCGSHVSSTTKQLPREKTVFRIRSSCFHIFPLNMEECLYENTMGNRTLEITCLDSVRLEDGSSRCSGRLEVKSNNWWSSVCEDDFDLLDAEVVCRELGCGAPSVLQGALYGEAEAPILSREFLCEGHESVLLDCGSSWRKTKVCPPDKAVGLTCSGTAANSVRLENGSSRCSGRLEVKSNNWWSSVCEDDFDLLDAEVVCRELGCGAPSVLQGALYGEAEAPILSREFLCEGHESVLLDCGSSWRKTKACPPDKAVGLTCSDSVRLENGSSRCSGRLEVKSNNWWSSVCEDDFDLLDAEVVCRELGCGAPSVLQGALYGEAEAPKWNKEFLCKGHESSLLDCNHARLERSSSSDKVVDLTCSGGGGATALNCHCAGTLEMFYGGDWGPVAASNWNDFDLLDAEVVCRELGCGAPSVLQGALYGEAEAPILSREFLCEGHESVLLDCGSSWRKTKACPPDKAVGLTCSDSVRLENGSSRCSGRLEVKSNNSWSSVCEDDFDLLDAEVVCRELGCGAPSVLQGALYGEAEAPILSREFLCEGHESVLLDCGSSWRKTKAYSVRLENGSSRCSGRLEVKSNNSWSSVCEDDFDLLDAEVVCRELGCGAPSVLQGALYGEAEAPILSREFLCEGHESVLLDCGSSWRKTKACPPDKAVGLTCSGTAQKSSVSVSVVGLMIRWVVVSVGLTLMILVTCFYATVLNTQPARQIQDLKYFIVMVNCCLLENQTENTRGTETFLMVLVLEAVQRRGLQCEGKNEQSRLQL</sequence>
<reference evidence="14" key="2">
    <citation type="submission" date="2025-08" db="UniProtKB">
        <authorList>
            <consortium name="Ensembl"/>
        </authorList>
    </citation>
    <scope>IDENTIFICATION</scope>
    <source>
        <strain evidence="14">Hd-rR</strain>
    </source>
</reference>
<feature type="disulfide bond" evidence="11">
    <location>
        <begin position="938"/>
        <end position="948"/>
    </location>
</feature>
<keyword evidence="15" id="KW-1185">Reference proteome</keyword>
<dbReference type="FunFam" id="3.10.250.10:FF:000009">
    <property type="entry name" value="WC1"/>
    <property type="match status" value="1"/>
</dbReference>